<evidence type="ECO:0000256" key="5">
    <source>
        <dbReference type="SAM" id="MobiDB-lite"/>
    </source>
</evidence>
<dbReference type="CDD" id="cd10551">
    <property type="entry name" value="PsrB"/>
    <property type="match status" value="1"/>
</dbReference>
<dbReference type="Proteomes" id="UP000296822">
    <property type="component" value="Chromosome"/>
</dbReference>
<organism evidence="7 8">
    <name type="scientific">Natronorubrum bangense</name>
    <dbReference type="NCBI Taxonomy" id="61858"/>
    <lineage>
        <taxon>Archaea</taxon>
        <taxon>Methanobacteriati</taxon>
        <taxon>Methanobacteriota</taxon>
        <taxon>Stenosarchaea group</taxon>
        <taxon>Halobacteria</taxon>
        <taxon>Halobacteriales</taxon>
        <taxon>Natrialbaceae</taxon>
        <taxon>Natronorubrum</taxon>
    </lineage>
</organism>
<dbReference type="AlphaFoldDB" id="A0A4D6HPZ2"/>
<accession>A0A4D6HPZ2</accession>
<dbReference type="KEGG" id="nbg:DV706_15060"/>
<feature type="domain" description="4Fe-4S ferredoxin-type" evidence="6">
    <location>
        <begin position="232"/>
        <end position="261"/>
    </location>
</feature>
<proteinExistence type="predicted"/>
<feature type="domain" description="4Fe-4S ferredoxin-type" evidence="6">
    <location>
        <begin position="148"/>
        <end position="177"/>
    </location>
</feature>
<evidence type="ECO:0000256" key="1">
    <source>
        <dbReference type="ARBA" id="ARBA00022485"/>
    </source>
</evidence>
<reference evidence="7 8" key="1">
    <citation type="journal article" date="2019" name="Nat. Commun.">
        <title>A new type of DNA phosphorothioation-based antiviral system in archaea.</title>
        <authorList>
            <person name="Xiong L."/>
            <person name="Liu S."/>
            <person name="Chen S."/>
            <person name="Xiao Y."/>
            <person name="Zhu B."/>
            <person name="Gao Y."/>
            <person name="Zhang Y."/>
            <person name="Chen B."/>
            <person name="Luo J."/>
            <person name="Deng Z."/>
            <person name="Chen X."/>
            <person name="Wang L."/>
            <person name="Chen S."/>
        </authorList>
    </citation>
    <scope>NUCLEOTIDE SEQUENCE [LARGE SCALE GENOMIC DNA]</scope>
    <source>
        <strain evidence="7 8">JCM 10635</strain>
    </source>
</reference>
<dbReference type="GO" id="GO:0051539">
    <property type="term" value="F:4 iron, 4 sulfur cluster binding"/>
    <property type="evidence" value="ECO:0007669"/>
    <property type="project" value="UniProtKB-KW"/>
</dbReference>
<dbReference type="PANTHER" id="PTHR43177">
    <property type="entry name" value="PROTEIN NRFC"/>
    <property type="match status" value="1"/>
</dbReference>
<dbReference type="GO" id="GO:0046872">
    <property type="term" value="F:metal ion binding"/>
    <property type="evidence" value="ECO:0007669"/>
    <property type="project" value="UniProtKB-KW"/>
</dbReference>
<dbReference type="PANTHER" id="PTHR43177:SF3">
    <property type="entry name" value="PROTEIN NRFC HOMOLOG"/>
    <property type="match status" value="1"/>
</dbReference>
<protein>
    <submittedName>
        <fullName evidence="7">4Fe-4S dicluster domain-containing protein</fullName>
    </submittedName>
</protein>
<evidence type="ECO:0000256" key="4">
    <source>
        <dbReference type="ARBA" id="ARBA00023014"/>
    </source>
</evidence>
<dbReference type="InterPro" id="IPR050954">
    <property type="entry name" value="ET_IronSulfur_Cluster-Binding"/>
</dbReference>
<dbReference type="RefSeq" id="WP_006067594.1">
    <property type="nucleotide sequence ID" value="NZ_CP031305.1"/>
</dbReference>
<dbReference type="GeneID" id="39852586"/>
<keyword evidence="2" id="KW-0479">Metal-binding</keyword>
<dbReference type="Gene3D" id="3.30.70.20">
    <property type="match status" value="2"/>
</dbReference>
<dbReference type="InterPro" id="IPR017900">
    <property type="entry name" value="4Fe4S_Fe_S_CS"/>
</dbReference>
<evidence type="ECO:0000256" key="2">
    <source>
        <dbReference type="ARBA" id="ARBA00022723"/>
    </source>
</evidence>
<keyword evidence="4" id="KW-0411">Iron-sulfur</keyword>
<dbReference type="PROSITE" id="PS51379">
    <property type="entry name" value="4FE4S_FER_2"/>
    <property type="match status" value="2"/>
</dbReference>
<dbReference type="Pfam" id="PF16947">
    <property type="entry name" value="Ferredoxin_N"/>
    <property type="match status" value="1"/>
</dbReference>
<dbReference type="PROSITE" id="PS00198">
    <property type="entry name" value="4FE4S_FER_1"/>
    <property type="match status" value="1"/>
</dbReference>
<dbReference type="SUPFAM" id="SSF54862">
    <property type="entry name" value="4Fe-4S ferredoxins"/>
    <property type="match status" value="1"/>
</dbReference>
<dbReference type="InterPro" id="IPR031604">
    <property type="entry name" value="Ferredoxin_N"/>
</dbReference>
<evidence type="ECO:0000259" key="6">
    <source>
        <dbReference type="PROSITE" id="PS51379"/>
    </source>
</evidence>
<dbReference type="Pfam" id="PF13247">
    <property type="entry name" value="Fer4_11"/>
    <property type="match status" value="1"/>
</dbReference>
<keyword evidence="1" id="KW-0004">4Fe-4S</keyword>
<evidence type="ECO:0000313" key="7">
    <source>
        <dbReference type="EMBL" id="QCC55671.1"/>
    </source>
</evidence>
<keyword evidence="3" id="KW-0408">Iron</keyword>
<dbReference type="EMBL" id="CP031305">
    <property type="protein sequence ID" value="QCC55671.1"/>
    <property type="molecule type" value="Genomic_DNA"/>
</dbReference>
<feature type="region of interest" description="Disordered" evidence="5">
    <location>
        <begin position="551"/>
        <end position="591"/>
    </location>
</feature>
<dbReference type="InterPro" id="IPR017896">
    <property type="entry name" value="4Fe4S_Fe-S-bd"/>
</dbReference>
<evidence type="ECO:0000313" key="8">
    <source>
        <dbReference type="Proteomes" id="UP000296822"/>
    </source>
</evidence>
<evidence type="ECO:0000256" key="3">
    <source>
        <dbReference type="ARBA" id="ARBA00023004"/>
    </source>
</evidence>
<sequence>MSTDDESFHPLGHEWEGELEEMLDETEYDSELGMEMAQDAMRVTKGELSEAEFHEMYHDDVMEEFGVDDRPTEAAYEQAQEEQKGTATRMLEAFEGDGEESRREAMKKMGVGAAAVGLGAWGTVDDGPEADLAAANDGEDHSHEGTQLGMVIDLERCDGCLSCVTACQEENQTDQGVNWMYVLDYREPGQGADPDERGGSRQRLVRPCQHCTDAPCEKVCPTTARHTRDKDGLVLTDYDVCIGCRYCQVACPYGVNYFQWDEPDVSTDEIEEMYSDMDGDHMVDDRDRWVDSRAPRGTMSKCTMCPTRQDGHMGDEYRGTTACEEACPPEAINFGDMNDPDSKPQRYLQNVVQTRAERMVDGQSPNRENVQESYDFLEGDIELLDMEYLEDGDHDEIEAALFIQGELDEDDLTLEDEELRDVIIDILEDDDELGELEEDELESLADALIDGDDSVDNYDTALDAIDAVITTAEDGIQDVVDRYESREITPAEVEESLLILDGEEEPWVSEQGITDEETAQQALEAYAGGEASTFKLLEDIGTSPNVTYVGNEPGPEAEQVDGPVAYDDIGQTDNRKDVLDESTVGDFGVSL</sequence>
<gene>
    <name evidence="7" type="ORF">DV706_15060</name>
</gene>
<name>A0A4D6HPZ2_9EURY</name>
<dbReference type="GO" id="GO:0016491">
    <property type="term" value="F:oxidoreductase activity"/>
    <property type="evidence" value="ECO:0007669"/>
    <property type="project" value="UniProtKB-ARBA"/>
</dbReference>